<gene>
    <name evidence="1" type="ORF">BV25DRAFT_1791337</name>
</gene>
<sequence>MANQLVWFITGCSTGIGRDLTIEALNRGDKVIATTRSRSIQKLEDLRQRGADVLELDVTAPLEELHKIAKTAVAFHGHIDVLVNNAGFVSIGTLEESTPEETSAQFNTNIFGALNVTRSILPYMRARHTGTIMWLGSLAGWYPTPAVGLYAATKVINRLLGELLNQEISSFGLRSMVIEPGYFRTPVLSEGNYVPGGTRIADYEPIVTRTLTDFRAVNGKQLGDPTKLAKIIVDVARGEGVASGKEIPPVLHIGSDTVQVVRNFCNETLQRLDQWDEVFSSTDFTTGT</sequence>
<evidence type="ECO:0000313" key="1">
    <source>
        <dbReference type="EMBL" id="KAI0068737.1"/>
    </source>
</evidence>
<reference evidence="1" key="2">
    <citation type="journal article" date="2022" name="New Phytol.">
        <title>Evolutionary transition to the ectomycorrhizal habit in the genomes of a hyperdiverse lineage of mushroom-forming fungi.</title>
        <authorList>
            <person name="Looney B."/>
            <person name="Miyauchi S."/>
            <person name="Morin E."/>
            <person name="Drula E."/>
            <person name="Courty P.E."/>
            <person name="Kohler A."/>
            <person name="Kuo A."/>
            <person name="LaButti K."/>
            <person name="Pangilinan J."/>
            <person name="Lipzen A."/>
            <person name="Riley R."/>
            <person name="Andreopoulos W."/>
            <person name="He G."/>
            <person name="Johnson J."/>
            <person name="Nolan M."/>
            <person name="Tritt A."/>
            <person name="Barry K.W."/>
            <person name="Grigoriev I.V."/>
            <person name="Nagy L.G."/>
            <person name="Hibbett D."/>
            <person name="Henrissat B."/>
            <person name="Matheny P.B."/>
            <person name="Labbe J."/>
            <person name="Martin F.M."/>
        </authorList>
    </citation>
    <scope>NUCLEOTIDE SEQUENCE</scope>
    <source>
        <strain evidence="1">HHB10654</strain>
    </source>
</reference>
<protein>
    <submittedName>
        <fullName evidence="1">Short chain dehydrogenase</fullName>
    </submittedName>
</protein>
<keyword evidence="2" id="KW-1185">Reference proteome</keyword>
<dbReference type="Proteomes" id="UP000814140">
    <property type="component" value="Unassembled WGS sequence"/>
</dbReference>
<organism evidence="1 2">
    <name type="scientific">Artomyces pyxidatus</name>
    <dbReference type="NCBI Taxonomy" id="48021"/>
    <lineage>
        <taxon>Eukaryota</taxon>
        <taxon>Fungi</taxon>
        <taxon>Dikarya</taxon>
        <taxon>Basidiomycota</taxon>
        <taxon>Agaricomycotina</taxon>
        <taxon>Agaricomycetes</taxon>
        <taxon>Russulales</taxon>
        <taxon>Auriscalpiaceae</taxon>
        <taxon>Artomyces</taxon>
    </lineage>
</organism>
<name>A0ACB8TJW8_9AGAM</name>
<dbReference type="EMBL" id="MU277187">
    <property type="protein sequence ID" value="KAI0068737.1"/>
    <property type="molecule type" value="Genomic_DNA"/>
</dbReference>
<reference evidence="1" key="1">
    <citation type="submission" date="2021-03" db="EMBL/GenBank/DDBJ databases">
        <authorList>
            <consortium name="DOE Joint Genome Institute"/>
            <person name="Ahrendt S."/>
            <person name="Looney B.P."/>
            <person name="Miyauchi S."/>
            <person name="Morin E."/>
            <person name="Drula E."/>
            <person name="Courty P.E."/>
            <person name="Chicoki N."/>
            <person name="Fauchery L."/>
            <person name="Kohler A."/>
            <person name="Kuo A."/>
            <person name="Labutti K."/>
            <person name="Pangilinan J."/>
            <person name="Lipzen A."/>
            <person name="Riley R."/>
            <person name="Andreopoulos W."/>
            <person name="He G."/>
            <person name="Johnson J."/>
            <person name="Barry K.W."/>
            <person name="Grigoriev I.V."/>
            <person name="Nagy L."/>
            <person name="Hibbett D."/>
            <person name="Henrissat B."/>
            <person name="Matheny P.B."/>
            <person name="Labbe J."/>
            <person name="Martin F."/>
        </authorList>
    </citation>
    <scope>NUCLEOTIDE SEQUENCE</scope>
    <source>
        <strain evidence="1">HHB10654</strain>
    </source>
</reference>
<proteinExistence type="predicted"/>
<accession>A0ACB8TJW8</accession>
<evidence type="ECO:0000313" key="2">
    <source>
        <dbReference type="Proteomes" id="UP000814140"/>
    </source>
</evidence>
<comment type="caution">
    <text evidence="1">The sequence shown here is derived from an EMBL/GenBank/DDBJ whole genome shotgun (WGS) entry which is preliminary data.</text>
</comment>